<feature type="compositionally biased region" description="Polar residues" evidence="1">
    <location>
        <begin position="824"/>
        <end position="833"/>
    </location>
</feature>
<dbReference type="Gene3D" id="1.10.12.10">
    <property type="entry name" value="Lyase 2-enoyl-coa Hydratase, Chain A, domain 2"/>
    <property type="match status" value="1"/>
</dbReference>
<feature type="region of interest" description="Disordered" evidence="1">
    <location>
        <begin position="498"/>
        <end position="517"/>
    </location>
</feature>
<feature type="region of interest" description="Disordered" evidence="1">
    <location>
        <begin position="268"/>
        <end position="314"/>
    </location>
</feature>
<evidence type="ECO:0000256" key="1">
    <source>
        <dbReference type="SAM" id="MobiDB-lite"/>
    </source>
</evidence>
<dbReference type="RefSeq" id="XP_026670342.1">
    <property type="nucleotide sequence ID" value="XM_026814541.1"/>
</dbReference>
<gene>
    <name evidence="3 4 5 6" type="primary">LOC108626137</name>
</gene>
<dbReference type="GeneID" id="108626137"/>
<feature type="region of interest" description="Disordered" evidence="1">
    <location>
        <begin position="1"/>
        <end position="21"/>
    </location>
</feature>
<dbReference type="InterPro" id="IPR001753">
    <property type="entry name" value="Enoyl-CoA_hydra/iso"/>
</dbReference>
<feature type="compositionally biased region" description="Low complexity" evidence="1">
    <location>
        <begin position="835"/>
        <end position="846"/>
    </location>
</feature>
<feature type="compositionally biased region" description="Low complexity" evidence="1">
    <location>
        <begin position="1038"/>
        <end position="1051"/>
    </location>
</feature>
<feature type="region of interest" description="Disordered" evidence="1">
    <location>
        <begin position="1036"/>
        <end position="1144"/>
    </location>
</feature>
<dbReference type="Proteomes" id="UP000694925">
    <property type="component" value="Unplaced"/>
</dbReference>
<dbReference type="RefSeq" id="XP_026670344.1">
    <property type="nucleotide sequence ID" value="XM_026814543.1"/>
</dbReference>
<dbReference type="PANTHER" id="PTHR43684:SF13">
    <property type="entry name" value="CHROMODOMAIN Y-LIKE PROTEIN"/>
    <property type="match status" value="1"/>
</dbReference>
<sequence length="1470" mass="162091">MEQIDEVKSDINKTNSLIATDVDKELNTDDVKDVAHVPQDCTDNTTQDPSTLNKCDITDSVKEDDEVIETTDNDVINEADNNDPCITNEAKEKLQIEDVNQLAEVKVQSNSECTPDAILDEDGKKMPNNVETEQNIEEQNDSTVMNINAADDTNAQCQALIKSLSQTFEDKDQSLQATDADLSKLVDGNSEVMVLTVETINDSNEATEQNIVVTVHEEDPLAGNQSVVSVKHKEMKETDVVNEEFNLIENDGTIIEVIATEIVDTEIPDARTQEKRQDVNHTDSEKDSVTSTTPEVVNNPEVVDDTSIKDESMQKDCRKRYEEKSIGKSKKIKTEVCDSLHKINMKKEITYDTIVSPAPKDNAKEGNLFTSETNKVSPIKKRSVIQDIFDDWGDENTEDDNHSVSKAPDTVEIELKSLLNETKSQTIEEGTVVLVEEEITCIEKESVEEVESIFEAVKEEKKSRMPKDEQDDSQNVKKQHSQSSIIKSLKDKVNLSMSQSVGKSPNDTPVSRGRNLTSQIASSAEVTKALKERLREKQKMEPLQPDIFFVKKLTQRLSSKLTGGSGSVLPALIPLSQSPNCDKKATEDLSDTDTGKESNADNKELLAILEGDVDPDWSNLKPPTLTEEGKRPVKVDQSGYNTPPKLDPLVERELALKQLLELPVATGKNAKKKKPVKPTPSKASKEVKAKPTDAEKDFVKQEVEIDTINDPNESAEDSSSNHVSATVECHTGEESTEAQDARLDESRSGRKRKPTEKAREHEEQQSIVKRQKVYKSKVPSPKKLPPQANEVQVDNDSATENHVPKETNLPVNEKEVDDAKTDKQITNNNNKVTSKPPKQNLNKKNPSMPKRNIVVKKILRQNMPSNKKPAALKSKLNASPKKSGSKAASKSKKATKNNSGESKPKKKFINEIDRLLLDEGVVNLLYEVEQSDKKKLLSKSQTKQTYMDLQKVQRELKLRKKLVRNAVLRLRTSTTDVSKSPRSKRAAVYVSDGPVEKKVSDQGPLPKPPTNLPAQEFILPAKIRNAADASVIIRRHSSSSFSSASGSPRVSIDSQDKIDVAKVEESGTHSLRSTKRRISQEEKPNAKKSKKKAVQKNDPIDVSDTGKDKAASSARPSKKLNSKKPEKNSRQVETDETSTGFGKVVTRSNGAATGEDELSACLAAAANALSVINSGSRSANSTGNRKNKANIFKTLESDIGKTKSDIRSQFSNKEINVRRHGNLVQLILTPSATTKTRNALTLPVMQEFREALSILKKDDDCRVVLLTSTGSSFCEGLELSPLLQVNKEERRNQAEQLADAVKDFIKCLASFNKPIVAGVQGSAVGLGVTMLPLFDLVIASDKATFNTPYGKLGQIAEGAAVFTLSHILGSAITSELLIGGRTLTASEALRAGLVTRVLWPDRFQVELLPSLKAMSEQSSQSMEATKTLLRHSLRKKLDAALESETYLLIQHWCSAECQTAIKAYIDGKIQ</sequence>
<protein>
    <submittedName>
        <fullName evidence="3 4">Uncharacterized protein LOC108626137 isoform X1</fullName>
    </submittedName>
</protein>
<dbReference type="PANTHER" id="PTHR43684">
    <property type="match status" value="1"/>
</dbReference>
<dbReference type="SUPFAM" id="SSF52096">
    <property type="entry name" value="ClpP/crotonase"/>
    <property type="match status" value="1"/>
</dbReference>
<feature type="compositionally biased region" description="Basic and acidic residues" evidence="1">
    <location>
        <begin position="1123"/>
        <end position="1133"/>
    </location>
</feature>
<feature type="region of interest" description="Disordered" evidence="1">
    <location>
        <begin position="573"/>
        <end position="646"/>
    </location>
</feature>
<feature type="compositionally biased region" description="Basic and acidic residues" evidence="1">
    <location>
        <begin position="755"/>
        <end position="764"/>
    </location>
</feature>
<feature type="compositionally biased region" description="Basic and acidic residues" evidence="1">
    <location>
        <begin position="683"/>
        <end position="703"/>
    </location>
</feature>
<dbReference type="RefSeq" id="XP_017882122.1">
    <property type="nucleotide sequence ID" value="XM_018026633.2"/>
</dbReference>
<evidence type="ECO:0000313" key="3">
    <source>
        <dbReference type="RefSeq" id="XP_017882122.1"/>
    </source>
</evidence>
<dbReference type="InterPro" id="IPR051053">
    <property type="entry name" value="ECH/Chromodomain_protein"/>
</dbReference>
<dbReference type="RefSeq" id="XP_026670343.1">
    <property type="nucleotide sequence ID" value="XM_026814542.1"/>
</dbReference>
<feature type="compositionally biased region" description="Basic and acidic residues" evidence="1">
    <location>
        <begin position="739"/>
        <end position="748"/>
    </location>
</feature>
<proteinExistence type="predicted"/>
<feature type="compositionally biased region" description="Basic and acidic residues" evidence="1">
    <location>
        <begin position="581"/>
        <end position="604"/>
    </location>
</feature>
<feature type="compositionally biased region" description="Polar residues" evidence="1">
    <location>
        <begin position="789"/>
        <end position="800"/>
    </location>
</feature>
<feature type="compositionally biased region" description="Polar residues" evidence="1">
    <location>
        <begin position="709"/>
        <end position="724"/>
    </location>
</feature>
<dbReference type="Pfam" id="PF00378">
    <property type="entry name" value="ECH_1"/>
    <property type="match status" value="1"/>
</dbReference>
<keyword evidence="2" id="KW-1185">Reference proteome</keyword>
<dbReference type="KEGG" id="ccal:108626137"/>
<accession>A0AAJ7J129</accession>
<evidence type="ECO:0000313" key="6">
    <source>
        <dbReference type="RefSeq" id="XP_026670344.1"/>
    </source>
</evidence>
<organism evidence="2 3">
    <name type="scientific">Ceratina calcarata</name>
    <dbReference type="NCBI Taxonomy" id="156304"/>
    <lineage>
        <taxon>Eukaryota</taxon>
        <taxon>Metazoa</taxon>
        <taxon>Ecdysozoa</taxon>
        <taxon>Arthropoda</taxon>
        <taxon>Hexapoda</taxon>
        <taxon>Insecta</taxon>
        <taxon>Pterygota</taxon>
        <taxon>Neoptera</taxon>
        <taxon>Endopterygota</taxon>
        <taxon>Hymenoptera</taxon>
        <taxon>Apocrita</taxon>
        <taxon>Aculeata</taxon>
        <taxon>Apoidea</taxon>
        <taxon>Anthophila</taxon>
        <taxon>Apidae</taxon>
        <taxon>Ceratina</taxon>
        <taxon>Zadontomerus</taxon>
    </lineage>
</organism>
<evidence type="ECO:0000313" key="4">
    <source>
        <dbReference type="RefSeq" id="XP_026670342.1"/>
    </source>
</evidence>
<dbReference type="Gene3D" id="3.90.226.10">
    <property type="entry name" value="2-enoyl-CoA Hydratase, Chain A, domain 1"/>
    <property type="match status" value="1"/>
</dbReference>
<dbReference type="CDD" id="cd06558">
    <property type="entry name" value="crotonase-like"/>
    <property type="match status" value="1"/>
</dbReference>
<evidence type="ECO:0000313" key="2">
    <source>
        <dbReference type="Proteomes" id="UP000694925"/>
    </source>
</evidence>
<feature type="region of interest" description="Disordered" evidence="1">
    <location>
        <begin position="661"/>
        <end position="908"/>
    </location>
</feature>
<feature type="compositionally biased region" description="Basic and acidic residues" evidence="1">
    <location>
        <begin position="458"/>
        <end position="468"/>
    </location>
</feature>
<feature type="region of interest" description="Disordered" evidence="1">
    <location>
        <begin position="458"/>
        <end position="489"/>
    </location>
</feature>
<dbReference type="CTD" id="116874"/>
<reference evidence="3 4" key="1">
    <citation type="submission" date="2025-04" db="UniProtKB">
        <authorList>
            <consortium name="RefSeq"/>
        </authorList>
    </citation>
    <scope>IDENTIFICATION</scope>
    <source>
        <tissue evidence="3 4">Whole body</tissue>
    </source>
</reference>
<dbReference type="InterPro" id="IPR014748">
    <property type="entry name" value="Enoyl-CoA_hydra_C"/>
</dbReference>
<feature type="compositionally biased region" description="Basic and acidic residues" evidence="1">
    <location>
        <begin position="1"/>
        <end position="11"/>
    </location>
</feature>
<name>A0AAJ7J129_9HYME</name>
<evidence type="ECO:0000313" key="5">
    <source>
        <dbReference type="RefSeq" id="XP_026670343.1"/>
    </source>
</evidence>
<feature type="compositionally biased region" description="Basic and acidic residues" evidence="1">
    <location>
        <begin position="1054"/>
        <end position="1067"/>
    </location>
</feature>
<feature type="compositionally biased region" description="Basic and acidic residues" evidence="1">
    <location>
        <begin position="812"/>
        <end position="823"/>
    </location>
</feature>
<dbReference type="InterPro" id="IPR029045">
    <property type="entry name" value="ClpP/crotonase-like_dom_sf"/>
</dbReference>
<feature type="compositionally biased region" description="Low complexity" evidence="1">
    <location>
        <begin position="877"/>
        <end position="888"/>
    </location>
</feature>
<feature type="region of interest" description="Disordered" evidence="1">
    <location>
        <begin position="974"/>
        <end position="1011"/>
    </location>
</feature>
<feature type="compositionally biased region" description="Basic and acidic residues" evidence="1">
    <location>
        <begin position="268"/>
        <end position="288"/>
    </location>
</feature>